<gene>
    <name evidence="2" type="ORF">S03H2_06687</name>
</gene>
<dbReference type="AlphaFoldDB" id="X1EGQ0"/>
<dbReference type="Pfam" id="PF02645">
    <property type="entry name" value="DegV"/>
    <property type="match status" value="1"/>
</dbReference>
<proteinExistence type="predicted"/>
<protein>
    <recommendedName>
        <fullName evidence="3">DegV family protein</fullName>
    </recommendedName>
</protein>
<organism evidence="2">
    <name type="scientific">marine sediment metagenome</name>
    <dbReference type="NCBI Taxonomy" id="412755"/>
    <lineage>
        <taxon>unclassified sequences</taxon>
        <taxon>metagenomes</taxon>
        <taxon>ecological metagenomes</taxon>
    </lineage>
</organism>
<dbReference type="Gene3D" id="3.40.50.10170">
    <property type="match status" value="1"/>
</dbReference>
<comment type="caution">
    <text evidence="2">The sequence shown here is derived from an EMBL/GenBank/DDBJ whole genome shotgun (WGS) entry which is preliminary data.</text>
</comment>
<dbReference type="InterPro" id="IPR003797">
    <property type="entry name" value="DegV"/>
</dbReference>
<evidence type="ECO:0000313" key="2">
    <source>
        <dbReference type="EMBL" id="GAH19520.1"/>
    </source>
</evidence>
<dbReference type="InterPro" id="IPR043168">
    <property type="entry name" value="DegV_C"/>
</dbReference>
<dbReference type="Gene3D" id="3.30.1180.10">
    <property type="match status" value="1"/>
</dbReference>
<dbReference type="PANTHER" id="PTHR33434">
    <property type="entry name" value="DEGV DOMAIN-CONTAINING PROTEIN DR_1986-RELATED"/>
    <property type="match status" value="1"/>
</dbReference>
<dbReference type="InterPro" id="IPR050270">
    <property type="entry name" value="DegV_domain_contain"/>
</dbReference>
<dbReference type="PROSITE" id="PS51482">
    <property type="entry name" value="DEGV"/>
    <property type="match status" value="1"/>
</dbReference>
<feature type="non-terminal residue" evidence="2">
    <location>
        <position position="1"/>
    </location>
</feature>
<dbReference type="SUPFAM" id="SSF82549">
    <property type="entry name" value="DAK1/DegV-like"/>
    <property type="match status" value="1"/>
</dbReference>
<reference evidence="2" key="1">
    <citation type="journal article" date="2014" name="Front. Microbiol.">
        <title>High frequency of phylogenetically diverse reductive dehalogenase-homologous genes in deep subseafloor sedimentary metagenomes.</title>
        <authorList>
            <person name="Kawai M."/>
            <person name="Futagami T."/>
            <person name="Toyoda A."/>
            <person name="Takaki Y."/>
            <person name="Nishi S."/>
            <person name="Hori S."/>
            <person name="Arai W."/>
            <person name="Tsubouchi T."/>
            <person name="Morono Y."/>
            <person name="Uchiyama I."/>
            <person name="Ito T."/>
            <person name="Fujiyama A."/>
            <person name="Inagaki F."/>
            <person name="Takami H."/>
        </authorList>
    </citation>
    <scope>NUCLEOTIDE SEQUENCE</scope>
    <source>
        <strain evidence="2">Expedition CK06-06</strain>
    </source>
</reference>
<dbReference type="GO" id="GO:0008289">
    <property type="term" value="F:lipid binding"/>
    <property type="evidence" value="ECO:0007669"/>
    <property type="project" value="UniProtKB-KW"/>
</dbReference>
<name>X1EGQ0_9ZZZZ</name>
<evidence type="ECO:0000256" key="1">
    <source>
        <dbReference type="ARBA" id="ARBA00023121"/>
    </source>
</evidence>
<evidence type="ECO:0008006" key="3">
    <source>
        <dbReference type="Google" id="ProtNLM"/>
    </source>
</evidence>
<dbReference type="NCBIfam" id="TIGR00762">
    <property type="entry name" value="DegV"/>
    <property type="match status" value="1"/>
</dbReference>
<sequence length="314" mass="35224">LKIGWKKTSGSNVFRNVGKWQGALTGIFDVGKGFLADDICSLPEKIIEEYQIEMVKTKLFFQEWEKFPEKNLYQIMRETKAHPKTSAPSPGDYLKAYKKVLEKFEKVLVITLTSKLSATYNSARQAKELMPDPSKIIIFDSLQASVPEGLLMLKAAELIKEGQNIEEITKTLETLREKAKLFGFLETTYWVEKIGRMSHWQATAFKILKGLGVQPMIGIKKGKVGLTGFNFWTKDILKALFHQLEHQTKKYGKMKAGINYTDNIDLAYKLKEKVEKELGAGVLFISLAPPIVGANSGPGTLLAGCLPEIPRPPL</sequence>
<dbReference type="EMBL" id="BARU01002970">
    <property type="protein sequence ID" value="GAH19520.1"/>
    <property type="molecule type" value="Genomic_DNA"/>
</dbReference>
<keyword evidence="1" id="KW-0446">Lipid-binding</keyword>
<accession>X1EGQ0</accession>
<dbReference type="PANTHER" id="PTHR33434:SF2">
    <property type="entry name" value="FATTY ACID-BINDING PROTEIN TM_1468"/>
    <property type="match status" value="1"/>
</dbReference>